<dbReference type="EMBL" id="ASHM01097579">
    <property type="protein sequence ID" value="PNX66040.1"/>
    <property type="molecule type" value="Genomic_DNA"/>
</dbReference>
<proteinExistence type="predicted"/>
<evidence type="ECO:0000313" key="3">
    <source>
        <dbReference type="Proteomes" id="UP000236291"/>
    </source>
</evidence>
<reference evidence="2 3" key="2">
    <citation type="journal article" date="2017" name="Front. Plant Sci.">
        <title>Gene Classification and Mining of Molecular Markers Useful in Red Clover (Trifolium pratense) Breeding.</title>
        <authorList>
            <person name="Istvanek J."/>
            <person name="Dluhosova J."/>
            <person name="Dluhos P."/>
            <person name="Patkova L."/>
            <person name="Nedelnik J."/>
            <person name="Repkova J."/>
        </authorList>
    </citation>
    <scope>NUCLEOTIDE SEQUENCE [LARGE SCALE GENOMIC DNA]</scope>
    <source>
        <strain evidence="3">cv. Tatra</strain>
        <tissue evidence="2">Young leaves</tissue>
    </source>
</reference>
<gene>
    <name evidence="2" type="ORF">L195_g054857</name>
</gene>
<keyword evidence="1" id="KW-0175">Coiled coil</keyword>
<evidence type="ECO:0000313" key="2">
    <source>
        <dbReference type="EMBL" id="PNX66040.1"/>
    </source>
</evidence>
<comment type="caution">
    <text evidence="2">The sequence shown here is derived from an EMBL/GenBank/DDBJ whole genome shotgun (WGS) entry which is preliminary data.</text>
</comment>
<organism evidence="2 3">
    <name type="scientific">Trifolium pratense</name>
    <name type="common">Red clover</name>
    <dbReference type="NCBI Taxonomy" id="57577"/>
    <lineage>
        <taxon>Eukaryota</taxon>
        <taxon>Viridiplantae</taxon>
        <taxon>Streptophyta</taxon>
        <taxon>Embryophyta</taxon>
        <taxon>Tracheophyta</taxon>
        <taxon>Spermatophyta</taxon>
        <taxon>Magnoliopsida</taxon>
        <taxon>eudicotyledons</taxon>
        <taxon>Gunneridae</taxon>
        <taxon>Pentapetalae</taxon>
        <taxon>rosids</taxon>
        <taxon>fabids</taxon>
        <taxon>Fabales</taxon>
        <taxon>Fabaceae</taxon>
        <taxon>Papilionoideae</taxon>
        <taxon>50 kb inversion clade</taxon>
        <taxon>NPAAA clade</taxon>
        <taxon>Hologalegina</taxon>
        <taxon>IRL clade</taxon>
        <taxon>Trifolieae</taxon>
        <taxon>Trifolium</taxon>
    </lineage>
</organism>
<sequence>MIDYTEDGGSSSNIAQAPVDADQLRVLQEAIEQQRADHQNLETKVDKLDSKVDNLNDKFDIIIALLKKP</sequence>
<accession>A0A2K3KID2</accession>
<feature type="coiled-coil region" evidence="1">
    <location>
        <begin position="24"/>
        <end position="58"/>
    </location>
</feature>
<reference evidence="2 3" key="1">
    <citation type="journal article" date="2014" name="Am. J. Bot.">
        <title>Genome assembly and annotation for red clover (Trifolium pratense; Fabaceae).</title>
        <authorList>
            <person name="Istvanek J."/>
            <person name="Jaros M."/>
            <person name="Krenek A."/>
            <person name="Repkova J."/>
        </authorList>
    </citation>
    <scope>NUCLEOTIDE SEQUENCE [LARGE SCALE GENOMIC DNA]</scope>
    <source>
        <strain evidence="3">cv. Tatra</strain>
        <tissue evidence="2">Young leaves</tissue>
    </source>
</reference>
<dbReference type="Proteomes" id="UP000236291">
    <property type="component" value="Unassembled WGS sequence"/>
</dbReference>
<name>A0A2K3KID2_TRIPR</name>
<evidence type="ECO:0000256" key="1">
    <source>
        <dbReference type="SAM" id="Coils"/>
    </source>
</evidence>
<protein>
    <submittedName>
        <fullName evidence="2">Uncharacterized protein</fullName>
    </submittedName>
</protein>
<dbReference type="AlphaFoldDB" id="A0A2K3KID2"/>